<dbReference type="EMBL" id="MU276584">
    <property type="protein sequence ID" value="KAI0038136.1"/>
    <property type="molecule type" value="Genomic_DNA"/>
</dbReference>
<protein>
    <submittedName>
        <fullName evidence="1">Uncharacterized protein</fullName>
    </submittedName>
</protein>
<evidence type="ECO:0000313" key="2">
    <source>
        <dbReference type="Proteomes" id="UP000814033"/>
    </source>
</evidence>
<feature type="non-terminal residue" evidence="1">
    <location>
        <position position="1"/>
    </location>
</feature>
<sequence>LRSAGLEGVNMVGGDGVVRRCHPILAAYIGNYPEQCCVVGCKNRDCPKACIMPPGQLSEYSEFARRNIDDVLDALATAADGPEAYIQACAAVGIKPLHHPFWEGLPFTDIYESITPDILHQLYQGMVKRVIGWLKKVVVEDEIDARFARLPPNHHLRHFSAGISHLSRVSGQEHRDICRVLLDAIVGLRLPGGISASRVIRSVRALLYFVYIAQYPSHSTNSLRLLNDALERFHADKDVFRMLGACESFNLPKLHSLLHYTEVIELFGTTDNYNTEYTEQLHIDLAKDTYRATNHKDEYPQMTTWLLRHKKIMCHDVFVKWRLAGSPAIHDNQRPQEIRHLKINIARTPNAKSVSFADAARLYGADDFCRRLAEYILEWNNPTWTPTRVKRIAATYTFSFKSVAAYNKVKFWHPDAQGRDEAPETLDSIHARPAYWDTLRRVQPARFDTALVPNREVDEGHGPARGTYACHRGAATTDCQAQGYRVVQVRMVFTLSATAAQAAFPTATPDRPAPRHLAYVEWFSRFPNVADAHHVMYRVHYTLHGNHRMSSIIPATQPQRSVHLIPKYDGPIPREWSSTSVLDMCPCFLVNSFTDRNTYISIY</sequence>
<reference evidence="1" key="2">
    <citation type="journal article" date="2022" name="New Phytol.">
        <title>Evolutionary transition to the ectomycorrhizal habit in the genomes of a hyperdiverse lineage of mushroom-forming fungi.</title>
        <authorList>
            <person name="Looney B."/>
            <person name="Miyauchi S."/>
            <person name="Morin E."/>
            <person name="Drula E."/>
            <person name="Courty P.E."/>
            <person name="Kohler A."/>
            <person name="Kuo A."/>
            <person name="LaButti K."/>
            <person name="Pangilinan J."/>
            <person name="Lipzen A."/>
            <person name="Riley R."/>
            <person name="Andreopoulos W."/>
            <person name="He G."/>
            <person name="Johnson J."/>
            <person name="Nolan M."/>
            <person name="Tritt A."/>
            <person name="Barry K.W."/>
            <person name="Grigoriev I.V."/>
            <person name="Nagy L.G."/>
            <person name="Hibbett D."/>
            <person name="Henrissat B."/>
            <person name="Matheny P.B."/>
            <person name="Labbe J."/>
            <person name="Martin F.M."/>
        </authorList>
    </citation>
    <scope>NUCLEOTIDE SEQUENCE</scope>
    <source>
        <strain evidence="1">FP105234-sp</strain>
    </source>
</reference>
<comment type="caution">
    <text evidence="1">The sequence shown here is derived from an EMBL/GenBank/DDBJ whole genome shotgun (WGS) entry which is preliminary data.</text>
</comment>
<evidence type="ECO:0000313" key="1">
    <source>
        <dbReference type="EMBL" id="KAI0038136.1"/>
    </source>
</evidence>
<accession>A0ACB8R3D3</accession>
<name>A0ACB8R3D3_9AGAM</name>
<reference evidence="1" key="1">
    <citation type="submission" date="2021-02" db="EMBL/GenBank/DDBJ databases">
        <authorList>
            <consortium name="DOE Joint Genome Institute"/>
            <person name="Ahrendt S."/>
            <person name="Looney B.P."/>
            <person name="Miyauchi S."/>
            <person name="Morin E."/>
            <person name="Drula E."/>
            <person name="Courty P.E."/>
            <person name="Chicoki N."/>
            <person name="Fauchery L."/>
            <person name="Kohler A."/>
            <person name="Kuo A."/>
            <person name="Labutti K."/>
            <person name="Pangilinan J."/>
            <person name="Lipzen A."/>
            <person name="Riley R."/>
            <person name="Andreopoulos W."/>
            <person name="He G."/>
            <person name="Johnson J."/>
            <person name="Barry K.W."/>
            <person name="Grigoriev I.V."/>
            <person name="Nagy L."/>
            <person name="Hibbett D."/>
            <person name="Henrissat B."/>
            <person name="Matheny P.B."/>
            <person name="Labbe J."/>
            <person name="Martin F."/>
        </authorList>
    </citation>
    <scope>NUCLEOTIDE SEQUENCE</scope>
    <source>
        <strain evidence="1">FP105234-sp</strain>
    </source>
</reference>
<keyword evidence="2" id="KW-1185">Reference proteome</keyword>
<proteinExistence type="predicted"/>
<organism evidence="1 2">
    <name type="scientific">Auriscalpium vulgare</name>
    <dbReference type="NCBI Taxonomy" id="40419"/>
    <lineage>
        <taxon>Eukaryota</taxon>
        <taxon>Fungi</taxon>
        <taxon>Dikarya</taxon>
        <taxon>Basidiomycota</taxon>
        <taxon>Agaricomycotina</taxon>
        <taxon>Agaricomycetes</taxon>
        <taxon>Russulales</taxon>
        <taxon>Auriscalpiaceae</taxon>
        <taxon>Auriscalpium</taxon>
    </lineage>
</organism>
<gene>
    <name evidence="1" type="ORF">FA95DRAFT_1506047</name>
</gene>
<dbReference type="Proteomes" id="UP000814033">
    <property type="component" value="Unassembled WGS sequence"/>
</dbReference>